<feature type="transmembrane region" description="Helical" evidence="1">
    <location>
        <begin position="5"/>
        <end position="27"/>
    </location>
</feature>
<gene>
    <name evidence="2" type="ORF">A2165_03610</name>
</gene>
<keyword evidence="1" id="KW-0472">Membrane</keyword>
<reference evidence="2 3" key="1">
    <citation type="journal article" date="2016" name="Nat. Commun.">
        <title>Thousands of microbial genomes shed light on interconnected biogeochemical processes in an aquifer system.</title>
        <authorList>
            <person name="Anantharaman K."/>
            <person name="Brown C.T."/>
            <person name="Hug L.A."/>
            <person name="Sharon I."/>
            <person name="Castelle C.J."/>
            <person name="Probst A.J."/>
            <person name="Thomas B.C."/>
            <person name="Singh A."/>
            <person name="Wilkins M.J."/>
            <person name="Karaoz U."/>
            <person name="Brodie E.L."/>
            <person name="Williams K.H."/>
            <person name="Hubbard S.S."/>
            <person name="Banfield J.F."/>
        </authorList>
    </citation>
    <scope>NUCLEOTIDE SEQUENCE [LARGE SCALE GENOMIC DNA]</scope>
</reference>
<feature type="transmembrane region" description="Helical" evidence="1">
    <location>
        <begin position="104"/>
        <end position="122"/>
    </location>
</feature>
<proteinExistence type="predicted"/>
<name>A0A1F5FXA1_9BACT</name>
<evidence type="ECO:0000313" key="2">
    <source>
        <dbReference type="EMBL" id="OGD84222.1"/>
    </source>
</evidence>
<evidence type="ECO:0000256" key="1">
    <source>
        <dbReference type="SAM" id="Phobius"/>
    </source>
</evidence>
<comment type="caution">
    <text evidence="2">The sequence shown here is derived from an EMBL/GenBank/DDBJ whole genome shotgun (WGS) entry which is preliminary data.</text>
</comment>
<feature type="transmembrane region" description="Helical" evidence="1">
    <location>
        <begin position="134"/>
        <end position="152"/>
    </location>
</feature>
<accession>A0A1F5FXA1</accession>
<dbReference type="EMBL" id="MFAU01000027">
    <property type="protein sequence ID" value="OGD84222.1"/>
    <property type="molecule type" value="Genomic_DNA"/>
</dbReference>
<keyword evidence="1" id="KW-1133">Transmembrane helix</keyword>
<keyword evidence="1" id="KW-0812">Transmembrane</keyword>
<evidence type="ECO:0000313" key="3">
    <source>
        <dbReference type="Proteomes" id="UP000179252"/>
    </source>
</evidence>
<dbReference type="AlphaFoldDB" id="A0A1F5FXA1"/>
<protein>
    <submittedName>
        <fullName evidence="2">Uncharacterized protein</fullName>
    </submittedName>
</protein>
<sequence length="160" mass="17688">MILKFIYTIFIGALFAMLVGVGIAAFYPEPKSPEYPSALKIPREGGLNQPVFEELKEQQEEYDKMEKAFKSQLETYNRNVSIIAIIASIVTLAISLTLFKKILLIADGLLLGGVLTVLYSIMRGFGSGNNKFQFIIVSVSFVIALVLGYFKLAKSAKPNI</sequence>
<feature type="transmembrane region" description="Helical" evidence="1">
    <location>
        <begin position="80"/>
        <end position="99"/>
    </location>
</feature>
<organism evidence="2 3">
    <name type="scientific">Candidatus Curtissbacteria bacterium RBG_13_40_7</name>
    <dbReference type="NCBI Taxonomy" id="1797706"/>
    <lineage>
        <taxon>Bacteria</taxon>
        <taxon>Candidatus Curtissiibacteriota</taxon>
    </lineage>
</organism>
<dbReference type="Proteomes" id="UP000179252">
    <property type="component" value="Unassembled WGS sequence"/>
</dbReference>